<reference evidence="3" key="3">
    <citation type="submission" date="2019-08" db="EMBL/GenBank/DDBJ databases">
        <authorList>
            <person name="Ashton P.M."/>
            <person name="Dallman T."/>
            <person name="Nair S."/>
            <person name="De Pinna E."/>
            <person name="Peters T."/>
            <person name="Grant K."/>
        </authorList>
    </citation>
    <scope>NUCLEOTIDE SEQUENCE</scope>
    <source>
        <strain evidence="3">780447</strain>
    </source>
</reference>
<organism evidence="4 5">
    <name type="scientific">Salmonella enterica I</name>
    <dbReference type="NCBI Taxonomy" id="59201"/>
    <lineage>
        <taxon>Bacteria</taxon>
        <taxon>Pseudomonadati</taxon>
        <taxon>Pseudomonadota</taxon>
        <taxon>Gammaproteobacteria</taxon>
        <taxon>Enterobacterales</taxon>
        <taxon>Enterobacteriaceae</taxon>
        <taxon>Salmonella</taxon>
    </lineage>
</organism>
<sequence length="93" mass="10073">MSDNFLSKQAFADSLAIRQAVIVLISFLPDEKKAMVKDLLNKTADDLSSTPLTDIPGITPENSKEFAKLIADSFLNLAELISTSEDSSSSSHQ</sequence>
<proteinExistence type="predicted"/>
<evidence type="ECO:0000313" key="1">
    <source>
        <dbReference type="EMBL" id="ECI2784620.1"/>
    </source>
</evidence>
<name>A0A379WVD4_SALET</name>
<evidence type="ECO:0000313" key="2">
    <source>
        <dbReference type="EMBL" id="ECJ4452568.1"/>
    </source>
</evidence>
<gene>
    <name evidence="2" type="ORF">AHU48_25895</name>
    <name evidence="1" type="ORF">AIE18_05960</name>
    <name evidence="3" type="ORF">FR247_07765</name>
    <name evidence="4" type="ORF">NCTC8261_04330</name>
</gene>
<dbReference type="RefSeq" id="WP_071828141.1">
    <property type="nucleotide sequence ID" value="NZ_JBJIBN010000002.1"/>
</dbReference>
<evidence type="ECO:0000313" key="3">
    <source>
        <dbReference type="EMBL" id="ECK8233034.1"/>
    </source>
</evidence>
<evidence type="ECO:0000313" key="4">
    <source>
        <dbReference type="EMBL" id="SUH38013.1"/>
    </source>
</evidence>
<dbReference type="EMBL" id="UGXT01000002">
    <property type="protein sequence ID" value="SUH38013.1"/>
    <property type="molecule type" value="Genomic_DNA"/>
</dbReference>
<dbReference type="EMBL" id="AAJDPE010000005">
    <property type="protein sequence ID" value="ECK8233034.1"/>
    <property type="molecule type" value="Genomic_DNA"/>
</dbReference>
<accession>A0A379WVD4</accession>
<dbReference type="AlphaFoldDB" id="A0A379WVD4"/>
<reference evidence="4 5" key="1">
    <citation type="submission" date="2018-06" db="EMBL/GenBank/DDBJ databases">
        <authorList>
            <consortium name="Pathogen Informatics"/>
            <person name="Doyle S."/>
        </authorList>
    </citation>
    <scope>NUCLEOTIDE SEQUENCE [LARGE SCALE GENOMIC DNA]</scope>
    <source>
        <strain evidence="4 5">NCTC8261</strain>
    </source>
</reference>
<dbReference type="Proteomes" id="UP000254712">
    <property type="component" value="Unassembled WGS sequence"/>
</dbReference>
<dbReference type="EMBL" id="AAIUQW010000002">
    <property type="protein sequence ID" value="ECI2784620.1"/>
    <property type="molecule type" value="Genomic_DNA"/>
</dbReference>
<evidence type="ECO:0000313" key="5">
    <source>
        <dbReference type="Proteomes" id="UP000254712"/>
    </source>
</evidence>
<reference evidence="1" key="2">
    <citation type="submission" date="2018-07" db="EMBL/GenBank/DDBJ databases">
        <authorList>
            <consortium name="GenomeTrakr network: Whole genome sequencing for foodborne pathogen traceback"/>
        </authorList>
    </citation>
    <scope>NUCLEOTIDE SEQUENCE</scope>
    <source>
        <strain evidence="2">FDA00000611</strain>
        <strain evidence="1">FDA00003717</strain>
    </source>
</reference>
<dbReference type="EMBL" id="AAIYJT010000064">
    <property type="protein sequence ID" value="ECJ4452568.1"/>
    <property type="molecule type" value="Genomic_DNA"/>
</dbReference>
<protein>
    <submittedName>
        <fullName evidence="4">Uncharacterized protein</fullName>
    </submittedName>
</protein>